<evidence type="ECO:0000256" key="1">
    <source>
        <dbReference type="ARBA" id="ARBA00003943"/>
    </source>
</evidence>
<dbReference type="RefSeq" id="WP_106211418.1">
    <property type="nucleotide sequence ID" value="NZ_PVTL01000003.1"/>
</dbReference>
<dbReference type="SUPFAM" id="SSF52467">
    <property type="entry name" value="DHS-like NAD/FAD-binding domain"/>
    <property type="match status" value="1"/>
</dbReference>
<keyword evidence="8 16" id="KW-0812">Transmembrane</keyword>
<dbReference type="InterPro" id="IPR034300">
    <property type="entry name" value="PNTB-like"/>
</dbReference>
<keyword evidence="11 16" id="KW-1133">Transmembrane helix</keyword>
<comment type="function">
    <text evidence="1 15">The transhydrogenation between NADH and NADP is coupled to respiration and ATP hydrolysis and functions as a proton pump across the membrane.</text>
</comment>
<dbReference type="EMBL" id="PVTL01000003">
    <property type="protein sequence ID" value="PRY69123.1"/>
    <property type="molecule type" value="Genomic_DNA"/>
</dbReference>
<comment type="catalytic activity">
    <reaction evidence="14 15">
        <text>NAD(+) + NADPH + H(+)(in) = NADH + NADP(+) + H(+)(out)</text>
        <dbReference type="Rhea" id="RHEA:47992"/>
        <dbReference type="ChEBI" id="CHEBI:15378"/>
        <dbReference type="ChEBI" id="CHEBI:57540"/>
        <dbReference type="ChEBI" id="CHEBI:57783"/>
        <dbReference type="ChEBI" id="CHEBI:57945"/>
        <dbReference type="ChEBI" id="CHEBI:58349"/>
        <dbReference type="EC" id="7.1.1.1"/>
    </reaction>
</comment>
<evidence type="ECO:0000256" key="8">
    <source>
        <dbReference type="ARBA" id="ARBA00022692"/>
    </source>
</evidence>
<evidence type="ECO:0000256" key="11">
    <source>
        <dbReference type="ARBA" id="ARBA00022989"/>
    </source>
</evidence>
<feature type="domain" description="NADP transhydrogenase beta-like" evidence="17">
    <location>
        <begin position="10"/>
        <end position="473"/>
    </location>
</feature>
<evidence type="ECO:0000256" key="14">
    <source>
        <dbReference type="ARBA" id="ARBA00048202"/>
    </source>
</evidence>
<evidence type="ECO:0000256" key="16">
    <source>
        <dbReference type="SAM" id="Phobius"/>
    </source>
</evidence>
<dbReference type="PIRSF" id="PIRSF000204">
    <property type="entry name" value="PNTB"/>
    <property type="match status" value="1"/>
</dbReference>
<reference evidence="18 19" key="1">
    <citation type="submission" date="2018-03" db="EMBL/GenBank/DDBJ databases">
        <title>Genomic Encyclopedia of Type Strains, Phase III (KMG-III): the genomes of soil and plant-associated and newly described type strains.</title>
        <authorList>
            <person name="Whitman W."/>
        </authorList>
    </citation>
    <scope>NUCLEOTIDE SEQUENCE [LARGE SCALE GENOMIC DNA]</scope>
    <source>
        <strain evidence="18 19">CGMCC 1.12484</strain>
    </source>
</reference>
<feature type="transmembrane region" description="Helical" evidence="16">
    <location>
        <begin position="253"/>
        <end position="271"/>
    </location>
</feature>
<feature type="transmembrane region" description="Helical" evidence="16">
    <location>
        <begin position="135"/>
        <end position="156"/>
    </location>
</feature>
<dbReference type="Gene3D" id="3.40.50.1220">
    <property type="entry name" value="TPP-binding domain"/>
    <property type="match status" value="1"/>
</dbReference>
<keyword evidence="10 15" id="KW-1278">Translocase</keyword>
<dbReference type="PANTHER" id="PTHR44758:SF1">
    <property type="entry name" value="NAD(P) TRANSHYDROGENASE SUBUNIT BETA"/>
    <property type="match status" value="1"/>
</dbReference>
<dbReference type="GO" id="GO:0050661">
    <property type="term" value="F:NADP binding"/>
    <property type="evidence" value="ECO:0007669"/>
    <property type="project" value="InterPro"/>
</dbReference>
<sequence>MTALEWVTGLAYLIASTMFVVGLHLMRSPASARRGNLLSAAGMVLAIVATFVYAAVTFGGNWIGWTALAVGLALGGAFGAISARQVKMTDIPQLVSMFNAVGGGAAAAVAFADFVHRIAESAATGAGEGHIELTVSIPIVLDVLIGAITLSGSVIAAGKLQGIIPGKPIVFPGSRILNVLMALIAVAAGVLTIVLPPSALTLSVLLVAALAIGVLMVLPIGGADAPVVVSLLNAFTGLAVAMAGFVIDNQAMIIAGALVGAAGTILTLQMATAMNRSVLSIIIGGFGTGDTVAPAGGPGADAAGVRQISADDVGIQLAYARHVMIVPGYGLAAAQAQHEIAELAKILTDQGIDVKYAIHPVAGRMPGHMNVLLAEANVPYTQMLQLEEANPAFDTCDVALVVGANDVTNPAARRPGNAVSGMPILDVDHAKSIVVVKRSMSPGYAGLDNELFSNTKTGMLFADAKGGLADIITSVKEYVAN</sequence>
<evidence type="ECO:0000256" key="7">
    <source>
        <dbReference type="ARBA" id="ARBA00022519"/>
    </source>
</evidence>
<feature type="transmembrane region" description="Helical" evidence="16">
    <location>
        <begin position="227"/>
        <end position="247"/>
    </location>
</feature>
<feature type="transmembrane region" description="Helical" evidence="16">
    <location>
        <begin position="6"/>
        <end position="25"/>
    </location>
</feature>
<evidence type="ECO:0000256" key="6">
    <source>
        <dbReference type="ARBA" id="ARBA00022475"/>
    </source>
</evidence>
<keyword evidence="6 15" id="KW-1003">Cell membrane</keyword>
<evidence type="ECO:0000256" key="5">
    <source>
        <dbReference type="ARBA" id="ARBA00014581"/>
    </source>
</evidence>
<feature type="transmembrane region" description="Helical" evidence="16">
    <location>
        <begin position="200"/>
        <end position="220"/>
    </location>
</feature>
<keyword evidence="19" id="KW-1185">Reference proteome</keyword>
<proteinExistence type="inferred from homology"/>
<evidence type="ECO:0000256" key="4">
    <source>
        <dbReference type="ARBA" id="ARBA00012943"/>
    </source>
</evidence>
<keyword evidence="13 15" id="KW-0472">Membrane</keyword>
<keyword evidence="9 15" id="KW-0521">NADP</keyword>
<dbReference type="AlphaFoldDB" id="A0A2T0VFZ5"/>
<protein>
    <recommendedName>
        <fullName evidence="5 15">NAD(P) transhydrogenase subunit beta</fullName>
        <ecNumber evidence="4 15">7.1.1.1</ecNumber>
    </recommendedName>
    <alternativeName>
        <fullName evidence="15">Nicotinamide nucleotide transhydrogenase subunit beta</fullName>
    </alternativeName>
</protein>
<dbReference type="InterPro" id="IPR012136">
    <property type="entry name" value="NADH_DH_b"/>
</dbReference>
<keyword evidence="7 15" id="KW-0997">Cell inner membrane</keyword>
<evidence type="ECO:0000256" key="12">
    <source>
        <dbReference type="ARBA" id="ARBA00023027"/>
    </source>
</evidence>
<name>A0A2T0VFZ5_9MICO</name>
<comment type="subcellular location">
    <subcellularLocation>
        <location evidence="2">Cell inner membrane</location>
        <topology evidence="2">Multi-pass membrane protein</topology>
    </subcellularLocation>
</comment>
<comment type="similarity">
    <text evidence="3 15">Belongs to the PNT beta subunit family.</text>
</comment>
<evidence type="ECO:0000313" key="19">
    <source>
        <dbReference type="Proteomes" id="UP000237983"/>
    </source>
</evidence>
<dbReference type="GO" id="GO:0008750">
    <property type="term" value="F:proton-translocating NAD(P)+ transhydrogenase activity"/>
    <property type="evidence" value="ECO:0007669"/>
    <property type="project" value="UniProtKB-EC"/>
</dbReference>
<feature type="transmembrane region" description="Helical" evidence="16">
    <location>
        <begin position="94"/>
        <end position="115"/>
    </location>
</feature>
<organism evidence="18 19">
    <name type="scientific">Glaciihabitans tibetensis</name>
    <dbReference type="NCBI Taxonomy" id="1266600"/>
    <lineage>
        <taxon>Bacteria</taxon>
        <taxon>Bacillati</taxon>
        <taxon>Actinomycetota</taxon>
        <taxon>Actinomycetes</taxon>
        <taxon>Micrococcales</taxon>
        <taxon>Microbacteriaceae</taxon>
        <taxon>Glaciihabitans</taxon>
    </lineage>
</organism>
<evidence type="ECO:0000256" key="13">
    <source>
        <dbReference type="ARBA" id="ARBA00023136"/>
    </source>
</evidence>
<feature type="transmembrane region" description="Helical" evidence="16">
    <location>
        <begin position="62"/>
        <end position="82"/>
    </location>
</feature>
<accession>A0A2T0VFZ5</accession>
<keyword evidence="12 15" id="KW-0520">NAD</keyword>
<dbReference type="OrthoDB" id="9763786at2"/>
<feature type="transmembrane region" description="Helical" evidence="16">
    <location>
        <begin position="37"/>
        <end position="56"/>
    </location>
</feature>
<evidence type="ECO:0000256" key="10">
    <source>
        <dbReference type="ARBA" id="ARBA00022967"/>
    </source>
</evidence>
<dbReference type="Pfam" id="PF02233">
    <property type="entry name" value="PNTB"/>
    <property type="match status" value="1"/>
</dbReference>
<dbReference type="EC" id="7.1.1.1" evidence="4 15"/>
<evidence type="ECO:0000256" key="9">
    <source>
        <dbReference type="ARBA" id="ARBA00022857"/>
    </source>
</evidence>
<dbReference type="Proteomes" id="UP000237983">
    <property type="component" value="Unassembled WGS sequence"/>
</dbReference>
<evidence type="ECO:0000313" key="18">
    <source>
        <dbReference type="EMBL" id="PRY69123.1"/>
    </source>
</evidence>
<evidence type="ECO:0000256" key="3">
    <source>
        <dbReference type="ARBA" id="ARBA00007919"/>
    </source>
</evidence>
<dbReference type="PANTHER" id="PTHR44758">
    <property type="entry name" value="NAD(P) TRANSHYDROGENASE SUBUNIT BETA"/>
    <property type="match status" value="1"/>
</dbReference>
<evidence type="ECO:0000256" key="15">
    <source>
        <dbReference type="PIRNR" id="PIRNR000204"/>
    </source>
</evidence>
<evidence type="ECO:0000259" key="17">
    <source>
        <dbReference type="Pfam" id="PF02233"/>
    </source>
</evidence>
<comment type="caution">
    <text evidence="18">The sequence shown here is derived from an EMBL/GenBank/DDBJ whole genome shotgun (WGS) entry which is preliminary data.</text>
</comment>
<gene>
    <name evidence="18" type="ORF">B0I08_103329</name>
</gene>
<feature type="transmembrane region" description="Helical" evidence="16">
    <location>
        <begin position="176"/>
        <end position="194"/>
    </location>
</feature>
<dbReference type="GO" id="GO:0005886">
    <property type="term" value="C:plasma membrane"/>
    <property type="evidence" value="ECO:0007669"/>
    <property type="project" value="UniProtKB-SubCell"/>
</dbReference>
<dbReference type="InterPro" id="IPR029035">
    <property type="entry name" value="DHS-like_NAD/FAD-binding_dom"/>
</dbReference>
<evidence type="ECO:0000256" key="2">
    <source>
        <dbReference type="ARBA" id="ARBA00004429"/>
    </source>
</evidence>